<dbReference type="Proteomes" id="UP000316770">
    <property type="component" value="Chromosome"/>
</dbReference>
<dbReference type="AlphaFoldDB" id="A0A518IMZ7"/>
<feature type="chain" id="PRO_5021846282" evidence="2">
    <location>
        <begin position="25"/>
        <end position="521"/>
    </location>
</feature>
<feature type="region of interest" description="Disordered" evidence="1">
    <location>
        <begin position="322"/>
        <end position="342"/>
    </location>
</feature>
<name>A0A518IMZ7_9BACT</name>
<feature type="compositionally biased region" description="Low complexity" evidence="1">
    <location>
        <begin position="324"/>
        <end position="334"/>
    </location>
</feature>
<evidence type="ECO:0000256" key="2">
    <source>
        <dbReference type="SAM" id="SignalP"/>
    </source>
</evidence>
<organism evidence="3 4">
    <name type="scientific">Rosistilla oblonga</name>
    <dbReference type="NCBI Taxonomy" id="2527990"/>
    <lineage>
        <taxon>Bacteria</taxon>
        <taxon>Pseudomonadati</taxon>
        <taxon>Planctomycetota</taxon>
        <taxon>Planctomycetia</taxon>
        <taxon>Pirellulales</taxon>
        <taxon>Pirellulaceae</taxon>
        <taxon>Rosistilla</taxon>
    </lineage>
</organism>
<dbReference type="EMBL" id="CP036318">
    <property type="protein sequence ID" value="QDV54461.1"/>
    <property type="molecule type" value="Genomic_DNA"/>
</dbReference>
<protein>
    <submittedName>
        <fullName evidence="3">Uncharacterized protein</fullName>
    </submittedName>
</protein>
<evidence type="ECO:0000313" key="4">
    <source>
        <dbReference type="Proteomes" id="UP000316770"/>
    </source>
</evidence>
<reference evidence="3 4" key="1">
    <citation type="submission" date="2019-02" db="EMBL/GenBank/DDBJ databases">
        <title>Deep-cultivation of Planctomycetes and their phenomic and genomic characterization uncovers novel biology.</title>
        <authorList>
            <person name="Wiegand S."/>
            <person name="Jogler M."/>
            <person name="Boedeker C."/>
            <person name="Pinto D."/>
            <person name="Vollmers J."/>
            <person name="Rivas-Marin E."/>
            <person name="Kohn T."/>
            <person name="Peeters S.H."/>
            <person name="Heuer A."/>
            <person name="Rast P."/>
            <person name="Oberbeckmann S."/>
            <person name="Bunk B."/>
            <person name="Jeske O."/>
            <person name="Meyerdierks A."/>
            <person name="Storesund J.E."/>
            <person name="Kallscheuer N."/>
            <person name="Luecker S."/>
            <person name="Lage O.M."/>
            <person name="Pohl T."/>
            <person name="Merkel B.J."/>
            <person name="Hornburger P."/>
            <person name="Mueller R.-W."/>
            <person name="Bruemmer F."/>
            <person name="Labrenz M."/>
            <person name="Spormann A.M."/>
            <person name="Op den Camp H."/>
            <person name="Overmann J."/>
            <person name="Amann R."/>
            <person name="Jetten M.S.M."/>
            <person name="Mascher T."/>
            <person name="Medema M.H."/>
            <person name="Devos D.P."/>
            <person name="Kaster A.-K."/>
            <person name="Ovreas L."/>
            <person name="Rohde M."/>
            <person name="Galperin M.Y."/>
            <person name="Jogler C."/>
        </authorList>
    </citation>
    <scope>NUCLEOTIDE SEQUENCE [LARGE SCALE GENOMIC DNA]</scope>
    <source>
        <strain evidence="3 4">Mal33</strain>
    </source>
</reference>
<evidence type="ECO:0000313" key="3">
    <source>
        <dbReference type="EMBL" id="QDV54461.1"/>
    </source>
</evidence>
<accession>A0A518IMZ7</accession>
<dbReference type="RefSeq" id="WP_145282015.1">
    <property type="nucleotide sequence ID" value="NZ_CP036318.1"/>
</dbReference>
<sequence length="521" mass="57948" precursor="true">MKNYLLASLMVTAIALTHLPTSHAQFENLVRHLPNKANTLVLFNMEQIMASPLAVQQKWKENEQAKFAAGLMMVPPQALHLAIASQMDIELMQPRWHASVMDLTEEPDMLTVTERHGGNVDTISRQDAAVLPNNTYVVKFGKSIAGVMYPADRQQVAVWIDDVFSMTDRKPLTPYLLAAEDFADKKDVPIILAMDLKHLLSPQFIRHQLAQMKSLQGKKADLDQLATALSSVRGVTLGIEISDHVTGGLKIDFDEDISASKDFAKALILETLGSHGVMLKEFKDWQVQVGTKEMLLKGSLQSSGIQRVFSLFDMPPGFQPLPNASSTASASTSTDSKKPDPKLMAHATQQYFKSINLLINDLKHEDQEHQTTTPGLEAIWYAKYAAKIDALPILHVDPEMVTFATQVSGALRQSQNAMRSAGARTASRMMNMPDAQVYNYKYAAGAGAHYGPYYDSIGGAYAYRYQYNPRASLRQDGEQLAQIQQQETSKGYASANNIMQEIAISTTEIRRKMTEKYQIEF</sequence>
<feature type="signal peptide" evidence="2">
    <location>
        <begin position="1"/>
        <end position="24"/>
    </location>
</feature>
<keyword evidence="2" id="KW-0732">Signal</keyword>
<keyword evidence="4" id="KW-1185">Reference proteome</keyword>
<evidence type="ECO:0000256" key="1">
    <source>
        <dbReference type="SAM" id="MobiDB-lite"/>
    </source>
</evidence>
<gene>
    <name evidence="3" type="ORF">Mal33_04150</name>
</gene>
<proteinExistence type="predicted"/>